<evidence type="ECO:0000313" key="1">
    <source>
        <dbReference type="EMBL" id="KAH6628167.1"/>
    </source>
</evidence>
<organism evidence="1 2">
    <name type="scientific">Chaetomium tenue</name>
    <dbReference type="NCBI Taxonomy" id="1854479"/>
    <lineage>
        <taxon>Eukaryota</taxon>
        <taxon>Fungi</taxon>
        <taxon>Dikarya</taxon>
        <taxon>Ascomycota</taxon>
        <taxon>Pezizomycotina</taxon>
        <taxon>Sordariomycetes</taxon>
        <taxon>Sordariomycetidae</taxon>
        <taxon>Sordariales</taxon>
        <taxon>Chaetomiaceae</taxon>
        <taxon>Chaetomium</taxon>
    </lineage>
</organism>
<keyword evidence="2" id="KW-1185">Reference proteome</keyword>
<proteinExistence type="predicted"/>
<name>A0ACB7P2L5_9PEZI</name>
<reference evidence="1 2" key="1">
    <citation type="journal article" date="2021" name="Nat. Commun.">
        <title>Genetic determinants of endophytism in the Arabidopsis root mycobiome.</title>
        <authorList>
            <person name="Mesny F."/>
            <person name="Miyauchi S."/>
            <person name="Thiergart T."/>
            <person name="Pickel B."/>
            <person name="Atanasova L."/>
            <person name="Karlsson M."/>
            <person name="Huettel B."/>
            <person name="Barry K.W."/>
            <person name="Haridas S."/>
            <person name="Chen C."/>
            <person name="Bauer D."/>
            <person name="Andreopoulos W."/>
            <person name="Pangilinan J."/>
            <person name="LaButti K."/>
            <person name="Riley R."/>
            <person name="Lipzen A."/>
            <person name="Clum A."/>
            <person name="Drula E."/>
            <person name="Henrissat B."/>
            <person name="Kohler A."/>
            <person name="Grigoriev I.V."/>
            <person name="Martin F.M."/>
            <person name="Hacquard S."/>
        </authorList>
    </citation>
    <scope>NUCLEOTIDE SEQUENCE [LARGE SCALE GENOMIC DNA]</scope>
    <source>
        <strain evidence="1 2">MPI-SDFR-AT-0079</strain>
    </source>
</reference>
<dbReference type="EMBL" id="JAGIZQ010000005">
    <property type="protein sequence ID" value="KAH6628167.1"/>
    <property type="molecule type" value="Genomic_DNA"/>
</dbReference>
<gene>
    <name evidence="1" type="ORF">F5144DRAFT_298353</name>
</gene>
<dbReference type="Proteomes" id="UP000724584">
    <property type="component" value="Unassembled WGS sequence"/>
</dbReference>
<protein>
    <submittedName>
        <fullName evidence="1">Uncharacterized protein</fullName>
    </submittedName>
</protein>
<accession>A0ACB7P2L5</accession>
<evidence type="ECO:0000313" key="2">
    <source>
        <dbReference type="Proteomes" id="UP000724584"/>
    </source>
</evidence>
<sequence length="343" mass="35868">MDPSTHQGSPSQPPPGSHDSNDNDHNQHRVRFAEGEPQASYTIYQPTPKREQPHAAASVAAPPAVYWDNKKHNDSDRESDANLAGYTFYREGTPPPPDYEGPGKRLGRGGGPATIGEGSTVGGGTIRSNGDYSIGPLNPLETNWSQNDGNNPPPTKRRKVLWAIIAAVVLVIIAIAVGLGVGLGVGLPKENGAHADAAEQASSSIPVSGPSNSPAPTDPPTTTPGGTGGAADATTGSAAAPRPTYNSDCPALNNTVYNVPGSTISFRRVCGIDYSGNGATDLAHAWTDSMADCMNSCASFNQCTACAWGYLEGDRGGKHRCYMKTDLKKSHRAASDWCFAIVQ</sequence>
<comment type="caution">
    <text evidence="1">The sequence shown here is derived from an EMBL/GenBank/DDBJ whole genome shotgun (WGS) entry which is preliminary data.</text>
</comment>